<evidence type="ECO:0000313" key="3">
    <source>
        <dbReference type="EMBL" id="CAF4451852.1"/>
    </source>
</evidence>
<dbReference type="PANTHER" id="PTHR24111:SF0">
    <property type="entry name" value="LEUCINE-RICH REPEAT-CONTAINING PROTEIN"/>
    <property type="match status" value="1"/>
</dbReference>
<dbReference type="InterPro" id="IPR032675">
    <property type="entry name" value="LRR_dom_sf"/>
</dbReference>
<evidence type="ECO:0000313" key="4">
    <source>
        <dbReference type="Proteomes" id="UP000663856"/>
    </source>
</evidence>
<dbReference type="AlphaFoldDB" id="A0A817A9M2"/>
<dbReference type="Gene3D" id="3.80.10.10">
    <property type="entry name" value="Ribonuclease Inhibitor"/>
    <property type="match status" value="1"/>
</dbReference>
<dbReference type="InterPro" id="IPR052201">
    <property type="entry name" value="LRR-containing_regulator"/>
</dbReference>
<gene>
    <name evidence="3" type="ORF">OVN521_LOCUS37922</name>
    <name evidence="2" type="ORF">WKI299_LOCUS37027</name>
</gene>
<evidence type="ECO:0000256" key="1">
    <source>
        <dbReference type="ARBA" id="ARBA00022737"/>
    </source>
</evidence>
<dbReference type="InterPro" id="IPR001611">
    <property type="entry name" value="Leu-rich_rpt"/>
</dbReference>
<accession>A0A817A9M2</accession>
<dbReference type="EMBL" id="CAJNRF010018200">
    <property type="protein sequence ID" value="CAF2250775.1"/>
    <property type="molecule type" value="Genomic_DNA"/>
</dbReference>
<evidence type="ECO:0000313" key="2">
    <source>
        <dbReference type="EMBL" id="CAF2250775.1"/>
    </source>
</evidence>
<dbReference type="PANTHER" id="PTHR24111">
    <property type="entry name" value="LEUCINE-RICH REPEAT-CONTAINING PROTEIN 34"/>
    <property type="match status" value="1"/>
</dbReference>
<dbReference type="Proteomes" id="UP000663866">
    <property type="component" value="Unassembled WGS sequence"/>
</dbReference>
<feature type="non-terminal residue" evidence="2">
    <location>
        <position position="1"/>
    </location>
</feature>
<keyword evidence="1" id="KW-0677">Repeat</keyword>
<keyword evidence="5" id="KW-1185">Reference proteome</keyword>
<dbReference type="Pfam" id="PF13516">
    <property type="entry name" value="LRR_6"/>
    <property type="match status" value="2"/>
</dbReference>
<sequence>TLTTLNLTSNEIDDDGALYLANALVNNRTLTKLDLIQNQIGDEGAHYFADALTKNTVT</sequence>
<name>A0A817A9M2_9BILA</name>
<evidence type="ECO:0000313" key="5">
    <source>
        <dbReference type="Proteomes" id="UP000663866"/>
    </source>
</evidence>
<proteinExistence type="predicted"/>
<dbReference type="Proteomes" id="UP000663856">
    <property type="component" value="Unassembled WGS sequence"/>
</dbReference>
<evidence type="ECO:0008006" key="6">
    <source>
        <dbReference type="Google" id="ProtNLM"/>
    </source>
</evidence>
<dbReference type="EMBL" id="CAJOBG010046406">
    <property type="protein sequence ID" value="CAF4451852.1"/>
    <property type="molecule type" value="Genomic_DNA"/>
</dbReference>
<dbReference type="SMART" id="SM00368">
    <property type="entry name" value="LRR_RI"/>
    <property type="match status" value="2"/>
</dbReference>
<protein>
    <recommendedName>
        <fullName evidence="6">Tropomodulin</fullName>
    </recommendedName>
</protein>
<dbReference type="SUPFAM" id="SSF52047">
    <property type="entry name" value="RNI-like"/>
    <property type="match status" value="1"/>
</dbReference>
<organism evidence="2 4">
    <name type="scientific">Rotaria magnacalcarata</name>
    <dbReference type="NCBI Taxonomy" id="392030"/>
    <lineage>
        <taxon>Eukaryota</taxon>
        <taxon>Metazoa</taxon>
        <taxon>Spiralia</taxon>
        <taxon>Gnathifera</taxon>
        <taxon>Rotifera</taxon>
        <taxon>Eurotatoria</taxon>
        <taxon>Bdelloidea</taxon>
        <taxon>Philodinida</taxon>
        <taxon>Philodinidae</taxon>
        <taxon>Rotaria</taxon>
    </lineage>
</organism>
<comment type="caution">
    <text evidence="2">The sequence shown here is derived from an EMBL/GenBank/DDBJ whole genome shotgun (WGS) entry which is preliminary data.</text>
</comment>
<reference evidence="2" key="1">
    <citation type="submission" date="2021-02" db="EMBL/GenBank/DDBJ databases">
        <authorList>
            <person name="Nowell W R."/>
        </authorList>
    </citation>
    <scope>NUCLEOTIDE SEQUENCE</scope>
</reference>